<evidence type="ECO:0000313" key="6">
    <source>
        <dbReference type="EMBL" id="RPD42757.1"/>
    </source>
</evidence>
<dbReference type="Proteomes" id="UP000279089">
    <property type="component" value="Unassembled WGS sequence"/>
</dbReference>
<name>A0A3N4MLA3_9BACT</name>
<keyword evidence="7" id="KW-1185">Reference proteome</keyword>
<evidence type="ECO:0000256" key="3">
    <source>
        <dbReference type="RuleBase" id="RU003457"/>
    </source>
</evidence>
<evidence type="ECO:0000259" key="5">
    <source>
        <dbReference type="Pfam" id="PF05726"/>
    </source>
</evidence>
<feature type="binding site" evidence="2">
    <location>
        <position position="59"/>
    </location>
    <ligand>
        <name>Fe cation</name>
        <dbReference type="ChEBI" id="CHEBI:24875"/>
    </ligand>
</feature>
<feature type="binding site" evidence="2">
    <location>
        <position position="103"/>
    </location>
    <ligand>
        <name>Fe cation</name>
        <dbReference type="ChEBI" id="CHEBI:24875"/>
    </ligand>
</feature>
<dbReference type="InterPro" id="IPR011051">
    <property type="entry name" value="RmlC_Cupin_sf"/>
</dbReference>
<comment type="similarity">
    <text evidence="1 3">Belongs to the pirin family.</text>
</comment>
<evidence type="ECO:0000256" key="2">
    <source>
        <dbReference type="PIRSR" id="PIRSR006232-1"/>
    </source>
</evidence>
<dbReference type="InterPro" id="IPR053186">
    <property type="entry name" value="QDO-related"/>
</dbReference>
<feature type="domain" description="Pirin N-terminal" evidence="4">
    <location>
        <begin position="29"/>
        <end position="125"/>
    </location>
</feature>
<accession>A0A3N4MLA3</accession>
<dbReference type="InterPro" id="IPR012093">
    <property type="entry name" value="Pirin"/>
</dbReference>
<gene>
    <name evidence="6" type="ORF">EG028_00205</name>
</gene>
<feature type="binding site" evidence="2">
    <location>
        <position position="105"/>
    </location>
    <ligand>
        <name>Fe cation</name>
        <dbReference type="ChEBI" id="CHEBI:24875"/>
    </ligand>
</feature>
<dbReference type="RefSeq" id="WP_120514039.1">
    <property type="nucleotide sequence ID" value="NZ_QXZY01000001.1"/>
</dbReference>
<evidence type="ECO:0000313" key="7">
    <source>
        <dbReference type="Proteomes" id="UP000279089"/>
    </source>
</evidence>
<sequence>MNKKIAHVLTGRAKQITPEETVIQPLPHKDFRFANPFIVIHHIGPETIPPGSEMRIHPHPHRGFSPVSFMIEGEGYHMDNAGHKGTIATGGIQWMFAGKGLLHSEGPTKEFLAKGGVQEMIQIWVNVPKAHKWDDPYYQNAPADQLPFVLEQEGVQLRLASGSYEGKSSPMKSFTPITAIIGTIAKGKQVQVEALPGYQALLYIFRGSVTVNGTAASMHQLYVFEKEESGISITADEDAGILFLSAEPIDEPVAAKDNFVMNTMEEVDQAIEDYKNGVFGTLAY</sequence>
<protein>
    <submittedName>
        <fullName evidence="6">Pirin family protein</fullName>
    </submittedName>
</protein>
<dbReference type="CDD" id="cd02247">
    <property type="entry name" value="cupin_pirin_C"/>
    <property type="match status" value="1"/>
</dbReference>
<dbReference type="PANTHER" id="PTHR43594">
    <property type="entry name" value="QUERCETIN 2,3-DIOXYGENASE"/>
    <property type="match status" value="1"/>
</dbReference>
<dbReference type="SUPFAM" id="SSF51182">
    <property type="entry name" value="RmlC-like cupins"/>
    <property type="match status" value="1"/>
</dbReference>
<dbReference type="Pfam" id="PF05726">
    <property type="entry name" value="Pirin_C"/>
    <property type="match status" value="1"/>
</dbReference>
<dbReference type="PANTHER" id="PTHR43594:SF1">
    <property type="entry name" value="QUERCETIN 2,3-DIOXYGENASE PA2418-RELATED"/>
    <property type="match status" value="1"/>
</dbReference>
<feature type="domain" description="Pirin C-terminal" evidence="5">
    <location>
        <begin position="184"/>
        <end position="280"/>
    </location>
</feature>
<dbReference type="OrthoDB" id="321327at2"/>
<evidence type="ECO:0000256" key="1">
    <source>
        <dbReference type="ARBA" id="ARBA00008416"/>
    </source>
</evidence>
<dbReference type="Pfam" id="PF02678">
    <property type="entry name" value="Pirin"/>
    <property type="match status" value="1"/>
</dbReference>
<dbReference type="PIRSF" id="PIRSF006232">
    <property type="entry name" value="Pirin"/>
    <property type="match status" value="1"/>
</dbReference>
<reference evidence="7" key="1">
    <citation type="submission" date="2018-11" db="EMBL/GenBank/DDBJ databases">
        <title>Chitinophaga lutea sp.nov., isolate from arsenic contaminated soil.</title>
        <authorList>
            <person name="Zong Y."/>
        </authorList>
    </citation>
    <scope>NUCLEOTIDE SEQUENCE [LARGE SCALE GENOMIC DNA]</scope>
    <source>
        <strain evidence="7">YLT18</strain>
    </source>
</reference>
<evidence type="ECO:0000259" key="4">
    <source>
        <dbReference type="Pfam" id="PF02678"/>
    </source>
</evidence>
<feature type="binding site" evidence="2">
    <location>
        <position position="61"/>
    </location>
    <ligand>
        <name>Fe cation</name>
        <dbReference type="ChEBI" id="CHEBI:24875"/>
    </ligand>
</feature>
<dbReference type="GO" id="GO:0046872">
    <property type="term" value="F:metal ion binding"/>
    <property type="evidence" value="ECO:0007669"/>
    <property type="project" value="UniProtKB-KW"/>
</dbReference>
<dbReference type="EMBL" id="RMBX01000001">
    <property type="protein sequence ID" value="RPD42757.1"/>
    <property type="molecule type" value="Genomic_DNA"/>
</dbReference>
<keyword evidence="2" id="KW-0479">Metal-binding</keyword>
<dbReference type="InterPro" id="IPR014710">
    <property type="entry name" value="RmlC-like_jellyroll"/>
</dbReference>
<comment type="caution">
    <text evidence="6">The sequence shown here is derived from an EMBL/GenBank/DDBJ whole genome shotgun (WGS) entry which is preliminary data.</text>
</comment>
<proteinExistence type="inferred from homology"/>
<comment type="cofactor">
    <cofactor evidence="2">
        <name>Fe cation</name>
        <dbReference type="ChEBI" id="CHEBI:24875"/>
    </cofactor>
    <text evidence="2">Binds 1 Fe cation per subunit.</text>
</comment>
<dbReference type="InterPro" id="IPR008778">
    <property type="entry name" value="Pirin_C_dom"/>
</dbReference>
<organism evidence="6 7">
    <name type="scientific">Chitinophaga barathri</name>
    <dbReference type="NCBI Taxonomy" id="1647451"/>
    <lineage>
        <taxon>Bacteria</taxon>
        <taxon>Pseudomonadati</taxon>
        <taxon>Bacteroidota</taxon>
        <taxon>Chitinophagia</taxon>
        <taxon>Chitinophagales</taxon>
        <taxon>Chitinophagaceae</taxon>
        <taxon>Chitinophaga</taxon>
    </lineage>
</organism>
<dbReference type="Gene3D" id="2.60.120.10">
    <property type="entry name" value="Jelly Rolls"/>
    <property type="match status" value="2"/>
</dbReference>
<keyword evidence="2" id="KW-0408">Iron</keyword>
<dbReference type="AlphaFoldDB" id="A0A3N4MLA3"/>
<dbReference type="InterPro" id="IPR003829">
    <property type="entry name" value="Pirin_N_dom"/>
</dbReference>